<feature type="region of interest" description="Disordered" evidence="1">
    <location>
        <begin position="208"/>
        <end position="228"/>
    </location>
</feature>
<dbReference type="Proteomes" id="UP001499930">
    <property type="component" value="Unassembled WGS sequence"/>
</dbReference>
<accession>A0ABN3XRN2</accession>
<gene>
    <name evidence="2" type="ORF">GCM10017559_08210</name>
</gene>
<organism evidence="2 3">
    <name type="scientific">Streptosporangium longisporum</name>
    <dbReference type="NCBI Taxonomy" id="46187"/>
    <lineage>
        <taxon>Bacteria</taxon>
        <taxon>Bacillati</taxon>
        <taxon>Actinomycetota</taxon>
        <taxon>Actinomycetes</taxon>
        <taxon>Streptosporangiales</taxon>
        <taxon>Streptosporangiaceae</taxon>
        <taxon>Streptosporangium</taxon>
    </lineage>
</organism>
<evidence type="ECO:0000313" key="2">
    <source>
        <dbReference type="EMBL" id="GAA2990544.1"/>
    </source>
</evidence>
<protein>
    <submittedName>
        <fullName evidence="2">Uncharacterized protein</fullName>
    </submittedName>
</protein>
<dbReference type="EMBL" id="BAAAWD010000004">
    <property type="protein sequence ID" value="GAA2990544.1"/>
    <property type="molecule type" value="Genomic_DNA"/>
</dbReference>
<evidence type="ECO:0000256" key="1">
    <source>
        <dbReference type="SAM" id="MobiDB-lite"/>
    </source>
</evidence>
<comment type="caution">
    <text evidence="2">The sequence shown here is derived from an EMBL/GenBank/DDBJ whole genome shotgun (WGS) entry which is preliminary data.</text>
</comment>
<keyword evidence="3" id="KW-1185">Reference proteome</keyword>
<dbReference type="RefSeq" id="WP_344888444.1">
    <property type="nucleotide sequence ID" value="NZ_BAAAWD010000004.1"/>
</dbReference>
<reference evidence="2 3" key="1">
    <citation type="journal article" date="2019" name="Int. J. Syst. Evol. Microbiol.">
        <title>The Global Catalogue of Microorganisms (GCM) 10K type strain sequencing project: providing services to taxonomists for standard genome sequencing and annotation.</title>
        <authorList>
            <consortium name="The Broad Institute Genomics Platform"/>
            <consortium name="The Broad Institute Genome Sequencing Center for Infectious Disease"/>
            <person name="Wu L."/>
            <person name="Ma J."/>
        </authorList>
    </citation>
    <scope>NUCLEOTIDE SEQUENCE [LARGE SCALE GENOMIC DNA]</scope>
    <source>
        <strain evidence="2 3">JCM 3106</strain>
    </source>
</reference>
<feature type="region of interest" description="Disordered" evidence="1">
    <location>
        <begin position="71"/>
        <end position="110"/>
    </location>
</feature>
<evidence type="ECO:0000313" key="3">
    <source>
        <dbReference type="Proteomes" id="UP001499930"/>
    </source>
</evidence>
<proteinExistence type="predicted"/>
<sequence length="228" mass="24645">MRDLITCQCSRGTPACQRTATQEDFLCDVCRGGCSQIGFGSPGASFDDIQMTSHWEAPTVTFEGDTESPWTLDASGSSPPPWTLATPVAPRHKRHRRAQPQQRGHPMTPNRLSGHTLSNEGAPFTWIGSSGRHVRTAGRHGVALCSCGETSPPLGSNNARKRWHREHKDELRGGAAALVEQIAVAIERLCPDPDTEHLGDHCPYREAADTARKVGAASTTTKETGDRG</sequence>
<name>A0ABN3XRN2_9ACTN</name>